<comment type="similarity">
    <text evidence="1 5">Belongs to the FliD family.</text>
</comment>
<sequence>MASVFSASGLASGMDWSSIIDSMVQIESQPLTLLANKKSALNAQISKLGDLSSKLSDLESAAGALKTGGVLGLTATTSSTSFSATAGSGATAGRYSVEVNQLAQAAKARSQGFASGSAGVTGGSLTLSVQGKAYDPITLTDGESLADVAYSINQLGAPVSAVVVNDGTNSYLSLNNRDTGYPLTGAAADALKWTESYTGSQGQALGLASVQGAQNAVVTVDKLKFTRQSNTISDALPGVTLNLTAQTPGTTDDLVLNNDATATQANLQKFVTAYNTVMGVLQSNLDASDVTDRERNLTGDSSVRMLQMQLQSLTSTPVAGLVGVRTLADLGIKTQKDGSLTIDTTTLQSALSINPGAANAIFADPVNGMAKKFSDLVDSYVAPGSGILTLDSQAKTDQVSSIDSQTTQMQVRIDAYRQTLQDQFTAMESIISGLKATSSFLTQQSNQSSSK</sequence>
<evidence type="ECO:0000313" key="9">
    <source>
        <dbReference type="Proteomes" id="UP001162734"/>
    </source>
</evidence>
<dbReference type="Proteomes" id="UP001162734">
    <property type="component" value="Chromosome"/>
</dbReference>
<keyword evidence="8" id="KW-0282">Flagellum</keyword>
<evidence type="ECO:0000259" key="7">
    <source>
        <dbReference type="Pfam" id="PF07195"/>
    </source>
</evidence>
<dbReference type="InterPro" id="IPR010809">
    <property type="entry name" value="FliD_C"/>
</dbReference>
<evidence type="ECO:0000256" key="3">
    <source>
        <dbReference type="ARBA" id="ARBA00023054"/>
    </source>
</evidence>
<dbReference type="PANTHER" id="PTHR30288">
    <property type="entry name" value="FLAGELLAR CAP/ASSEMBLY PROTEIN FLID"/>
    <property type="match status" value="1"/>
</dbReference>
<reference evidence="9" key="1">
    <citation type="journal article" date="2022" name="Int. J. Syst. Evol. Microbiol.">
        <title>Anaeromyxobacter oryzae sp. nov., Anaeromyxobacter diazotrophicus sp. nov. and Anaeromyxobacter paludicola sp. nov., isolated from paddy soils.</title>
        <authorList>
            <person name="Itoh H."/>
            <person name="Xu Z."/>
            <person name="Mise K."/>
            <person name="Masuda Y."/>
            <person name="Ushijima N."/>
            <person name="Hayakawa C."/>
            <person name="Shiratori Y."/>
            <person name="Senoo K."/>
        </authorList>
    </citation>
    <scope>NUCLEOTIDE SEQUENCE [LARGE SCALE GENOMIC DNA]</scope>
    <source>
        <strain evidence="9">Red630</strain>
    </source>
</reference>
<keyword evidence="9" id="KW-1185">Reference proteome</keyword>
<feature type="domain" description="Flagellar hook-associated protein 2 N-terminal" evidence="6">
    <location>
        <begin position="12"/>
        <end position="106"/>
    </location>
</feature>
<evidence type="ECO:0000256" key="4">
    <source>
        <dbReference type="ARBA" id="ARBA00023143"/>
    </source>
</evidence>
<comment type="function">
    <text evidence="5">Required for morphogenesis and for the elongation of the flagellar filament by facilitating polymerization of the flagellin monomers at the tip of growing filament. Forms a capping structure, which prevents flagellin subunits (transported through the central channel of the flagellum) from leaking out without polymerization at the distal end.</text>
</comment>
<evidence type="ECO:0000256" key="5">
    <source>
        <dbReference type="RuleBase" id="RU362066"/>
    </source>
</evidence>
<accession>A0ABN6N4Q4</accession>
<keyword evidence="8" id="KW-0966">Cell projection</keyword>
<organism evidence="8 9">
    <name type="scientific">Anaeromyxobacter paludicola</name>
    <dbReference type="NCBI Taxonomy" id="2918171"/>
    <lineage>
        <taxon>Bacteria</taxon>
        <taxon>Pseudomonadati</taxon>
        <taxon>Myxococcota</taxon>
        <taxon>Myxococcia</taxon>
        <taxon>Myxococcales</taxon>
        <taxon>Cystobacterineae</taxon>
        <taxon>Anaeromyxobacteraceae</taxon>
        <taxon>Anaeromyxobacter</taxon>
    </lineage>
</organism>
<keyword evidence="8" id="KW-0969">Cilium</keyword>
<protein>
    <recommendedName>
        <fullName evidence="5">Flagellar hook-associated protein 2</fullName>
        <shortName evidence="5">HAP2</shortName>
    </recommendedName>
    <alternativeName>
        <fullName evidence="5">Flagellar cap protein</fullName>
    </alternativeName>
</protein>
<gene>
    <name evidence="8" type="primary">fliD</name>
    <name evidence="8" type="ORF">AMPC_11290</name>
</gene>
<evidence type="ECO:0000256" key="1">
    <source>
        <dbReference type="ARBA" id="ARBA00009764"/>
    </source>
</evidence>
<evidence type="ECO:0000256" key="2">
    <source>
        <dbReference type="ARBA" id="ARBA00011255"/>
    </source>
</evidence>
<dbReference type="EMBL" id="AP025592">
    <property type="protein sequence ID" value="BDG08016.1"/>
    <property type="molecule type" value="Genomic_DNA"/>
</dbReference>
<proteinExistence type="inferred from homology"/>
<comment type="subcellular location">
    <subcellularLocation>
        <location evidence="5">Secreted</location>
    </subcellularLocation>
    <subcellularLocation>
        <location evidence="5">Bacterial flagellum</location>
    </subcellularLocation>
</comment>
<name>A0ABN6N4Q4_9BACT</name>
<evidence type="ECO:0000259" key="6">
    <source>
        <dbReference type="Pfam" id="PF02465"/>
    </source>
</evidence>
<dbReference type="Pfam" id="PF02465">
    <property type="entry name" value="FliD_N"/>
    <property type="match status" value="1"/>
</dbReference>
<comment type="subunit">
    <text evidence="2 5">Homopentamer.</text>
</comment>
<dbReference type="Pfam" id="PF07195">
    <property type="entry name" value="FliD_C"/>
    <property type="match status" value="1"/>
</dbReference>
<feature type="domain" description="Flagellar hook-associated protein 2 C-terminal" evidence="7">
    <location>
        <begin position="213"/>
        <end position="435"/>
    </location>
</feature>
<dbReference type="InterPro" id="IPR040026">
    <property type="entry name" value="FliD"/>
</dbReference>
<keyword evidence="3" id="KW-0175">Coiled coil</keyword>
<keyword evidence="4 5" id="KW-0975">Bacterial flagellum</keyword>
<evidence type="ECO:0000313" key="8">
    <source>
        <dbReference type="EMBL" id="BDG08016.1"/>
    </source>
</evidence>
<keyword evidence="5" id="KW-0964">Secreted</keyword>
<dbReference type="InterPro" id="IPR003481">
    <property type="entry name" value="FliD_N"/>
</dbReference>
<dbReference type="PANTHER" id="PTHR30288:SF0">
    <property type="entry name" value="FLAGELLAR HOOK-ASSOCIATED PROTEIN 2"/>
    <property type="match status" value="1"/>
</dbReference>